<dbReference type="Pfam" id="PF04143">
    <property type="entry name" value="Sulf_transp"/>
    <property type="match status" value="1"/>
</dbReference>
<evidence type="ECO:0000256" key="1">
    <source>
        <dbReference type="ARBA" id="ARBA00004429"/>
    </source>
</evidence>
<evidence type="ECO:0000256" key="2">
    <source>
        <dbReference type="ARBA" id="ARBA00022448"/>
    </source>
</evidence>
<dbReference type="RefSeq" id="WP_053394843.1">
    <property type="nucleotide sequence ID" value="NZ_LHPJ01000005.1"/>
</dbReference>
<evidence type="ECO:0000256" key="5">
    <source>
        <dbReference type="ARBA" id="ARBA00022692"/>
    </source>
</evidence>
<dbReference type="STRING" id="693.AKJ17_05855"/>
<evidence type="ECO:0000313" key="11">
    <source>
        <dbReference type="Proteomes" id="UP000037515"/>
    </source>
</evidence>
<protein>
    <submittedName>
        <fullName evidence="10">Uncharacterized protein</fullName>
    </submittedName>
</protein>
<evidence type="ECO:0000256" key="9">
    <source>
        <dbReference type="SAM" id="Phobius"/>
    </source>
</evidence>
<dbReference type="PANTHER" id="PTHR30574:SF1">
    <property type="entry name" value="SULPHUR TRANSPORT DOMAIN-CONTAINING PROTEIN"/>
    <property type="match status" value="1"/>
</dbReference>
<evidence type="ECO:0000256" key="7">
    <source>
        <dbReference type="ARBA" id="ARBA00023136"/>
    </source>
</evidence>
<dbReference type="EMBL" id="LHPJ01000005">
    <property type="protein sequence ID" value="KOO04428.1"/>
    <property type="molecule type" value="Genomic_DNA"/>
</dbReference>
<dbReference type="PATRIC" id="fig|693.5.peg.1192"/>
<dbReference type="Proteomes" id="UP000037515">
    <property type="component" value="Unassembled WGS sequence"/>
</dbReference>
<feature type="transmembrane region" description="Helical" evidence="9">
    <location>
        <begin position="48"/>
        <end position="70"/>
    </location>
</feature>
<keyword evidence="7 9" id="KW-0472">Membrane</keyword>
<keyword evidence="3" id="KW-1003">Cell membrane</keyword>
<name>A0A0M0HS43_VIBNE</name>
<feature type="transmembrane region" description="Helical" evidence="9">
    <location>
        <begin position="118"/>
        <end position="136"/>
    </location>
</feature>
<keyword evidence="5 9" id="KW-0812">Transmembrane</keyword>
<accession>A0A0M0HS43</accession>
<comment type="similarity">
    <text evidence="8">Belongs to the TsuA/YedE (TC 9.B.102) family.</text>
</comment>
<keyword evidence="2" id="KW-0813">Transport</keyword>
<sequence length="139" mass="14176">MAFTVPWESLAGGILLGISATLMLLINGKVAGISGIMTGLLTPKSRDFAWRLLFAVGMVSGGAIGVLAFTSDVPTTYSSSTAVLAIAGLLVGIGTRLGNGCTSGHGICGIGRLSTRSIVATCIFMFVAAATVYVRLHLI</sequence>
<reference evidence="11" key="1">
    <citation type="submission" date="2015-08" db="EMBL/GenBank/DDBJ databases">
        <title>Vibrio galatheae sp. nov., a novel member of the Vibrionaceae family isolated from the Solomon Islands.</title>
        <authorList>
            <person name="Giubergia S."/>
            <person name="Machado H."/>
            <person name="Mateiu R.V."/>
            <person name="Gram L."/>
        </authorList>
    </citation>
    <scope>NUCLEOTIDE SEQUENCE [LARGE SCALE GENOMIC DNA]</scope>
    <source>
        <strain evidence="11">DSM 19584</strain>
    </source>
</reference>
<feature type="transmembrane region" description="Helical" evidence="9">
    <location>
        <begin position="76"/>
        <end position="97"/>
    </location>
</feature>
<dbReference type="InterPro" id="IPR007272">
    <property type="entry name" value="Sulf_transp_TsuA/YedE"/>
</dbReference>
<evidence type="ECO:0000256" key="8">
    <source>
        <dbReference type="ARBA" id="ARBA00035655"/>
    </source>
</evidence>
<comment type="subcellular location">
    <subcellularLocation>
        <location evidence="1">Cell inner membrane</location>
        <topology evidence="1">Multi-pass membrane protein</topology>
    </subcellularLocation>
</comment>
<keyword evidence="4" id="KW-0997">Cell inner membrane</keyword>
<feature type="transmembrane region" description="Helical" evidence="9">
    <location>
        <begin position="6"/>
        <end position="27"/>
    </location>
</feature>
<evidence type="ECO:0000256" key="4">
    <source>
        <dbReference type="ARBA" id="ARBA00022519"/>
    </source>
</evidence>
<organism evidence="10 11">
    <name type="scientific">Vibrio nereis</name>
    <dbReference type="NCBI Taxonomy" id="693"/>
    <lineage>
        <taxon>Bacteria</taxon>
        <taxon>Pseudomonadati</taxon>
        <taxon>Pseudomonadota</taxon>
        <taxon>Gammaproteobacteria</taxon>
        <taxon>Vibrionales</taxon>
        <taxon>Vibrionaceae</taxon>
        <taxon>Vibrio</taxon>
    </lineage>
</organism>
<dbReference type="PANTHER" id="PTHR30574">
    <property type="entry name" value="INNER MEMBRANE PROTEIN YEDE"/>
    <property type="match status" value="1"/>
</dbReference>
<dbReference type="GO" id="GO:0005886">
    <property type="term" value="C:plasma membrane"/>
    <property type="evidence" value="ECO:0007669"/>
    <property type="project" value="UniProtKB-SubCell"/>
</dbReference>
<gene>
    <name evidence="10" type="ORF">AKJ17_05855</name>
</gene>
<dbReference type="AlphaFoldDB" id="A0A0M0HS43"/>
<keyword evidence="6 9" id="KW-1133">Transmembrane helix</keyword>
<evidence type="ECO:0000313" key="10">
    <source>
        <dbReference type="EMBL" id="KOO04428.1"/>
    </source>
</evidence>
<evidence type="ECO:0000256" key="6">
    <source>
        <dbReference type="ARBA" id="ARBA00022989"/>
    </source>
</evidence>
<keyword evidence="11" id="KW-1185">Reference proteome</keyword>
<proteinExistence type="inferred from homology"/>
<dbReference type="OrthoDB" id="9814020at2"/>
<evidence type="ECO:0000256" key="3">
    <source>
        <dbReference type="ARBA" id="ARBA00022475"/>
    </source>
</evidence>
<comment type="caution">
    <text evidence="10">The sequence shown here is derived from an EMBL/GenBank/DDBJ whole genome shotgun (WGS) entry which is preliminary data.</text>
</comment>